<name>A0AAE5CCQ3_9BACT</name>
<keyword evidence="2 6" id="KW-0349">Heme</keyword>
<dbReference type="GO" id="GO:0009055">
    <property type="term" value="F:electron transfer activity"/>
    <property type="evidence" value="ECO:0007669"/>
    <property type="project" value="InterPro"/>
</dbReference>
<evidence type="ECO:0000256" key="4">
    <source>
        <dbReference type="ARBA" id="ARBA00022982"/>
    </source>
</evidence>
<evidence type="ECO:0000256" key="3">
    <source>
        <dbReference type="ARBA" id="ARBA00022723"/>
    </source>
</evidence>
<dbReference type="GO" id="GO:0046872">
    <property type="term" value="F:metal ion binding"/>
    <property type="evidence" value="ECO:0007669"/>
    <property type="project" value="UniProtKB-KW"/>
</dbReference>
<reference evidence="8 9" key="1">
    <citation type="submission" date="2020-01" db="EMBL/GenBank/DDBJ databases">
        <title>Genomes assembled from Gulf of Kutch pelagic sediment metagenomes.</title>
        <authorList>
            <person name="Chandrashekar M."/>
            <person name="Mahajan M.S."/>
            <person name="Dave K.J."/>
            <person name="Vatsa P."/>
            <person name="Nathani N.M."/>
        </authorList>
    </citation>
    <scope>NUCLEOTIDE SEQUENCE [LARGE SCALE GENOMIC DNA]</scope>
    <source>
        <strain evidence="8">KS3-K002</strain>
    </source>
</reference>
<organism evidence="8 9">
    <name type="scientific">Candidatus Kutchimonas denitrificans</name>
    <dbReference type="NCBI Taxonomy" id="3056748"/>
    <lineage>
        <taxon>Bacteria</taxon>
        <taxon>Pseudomonadati</taxon>
        <taxon>Gemmatimonadota</taxon>
        <taxon>Gemmatimonadia</taxon>
        <taxon>Candidatus Palauibacterales</taxon>
        <taxon>Candidatus Palauibacteraceae</taxon>
        <taxon>Candidatus Kutchimonas</taxon>
    </lineage>
</organism>
<dbReference type="PANTHER" id="PTHR37823">
    <property type="entry name" value="CYTOCHROME C-553-LIKE"/>
    <property type="match status" value="1"/>
</dbReference>
<dbReference type="InterPro" id="IPR009056">
    <property type="entry name" value="Cyt_c-like_dom"/>
</dbReference>
<dbReference type="AlphaFoldDB" id="A0AAE5CCQ3"/>
<evidence type="ECO:0000259" key="7">
    <source>
        <dbReference type="PROSITE" id="PS51007"/>
    </source>
</evidence>
<feature type="domain" description="Cytochrome c" evidence="7">
    <location>
        <begin position="175"/>
        <end position="264"/>
    </location>
</feature>
<comment type="caution">
    <text evidence="8">The sequence shown here is derived from an EMBL/GenBank/DDBJ whole genome shotgun (WGS) entry which is preliminary data.</text>
</comment>
<feature type="domain" description="Cytochrome c" evidence="7">
    <location>
        <begin position="47"/>
        <end position="144"/>
    </location>
</feature>
<dbReference type="Proteomes" id="UP000702544">
    <property type="component" value="Unassembled WGS sequence"/>
</dbReference>
<dbReference type="EMBL" id="JAACAK010000120">
    <property type="protein sequence ID" value="NIR76263.1"/>
    <property type="molecule type" value="Genomic_DNA"/>
</dbReference>
<dbReference type="InterPro" id="IPR051811">
    <property type="entry name" value="Cytochrome_c550/c551-like"/>
</dbReference>
<evidence type="ECO:0000256" key="6">
    <source>
        <dbReference type="PROSITE-ProRule" id="PRU00433"/>
    </source>
</evidence>
<gene>
    <name evidence="8" type="ORF">GWO12_14310</name>
</gene>
<dbReference type="PROSITE" id="PS51007">
    <property type="entry name" value="CYTC"/>
    <property type="match status" value="2"/>
</dbReference>
<accession>A0AAE5CCQ3</accession>
<protein>
    <submittedName>
        <fullName evidence="8">C-type cytochrome</fullName>
    </submittedName>
</protein>
<proteinExistence type="predicted"/>
<evidence type="ECO:0000256" key="2">
    <source>
        <dbReference type="ARBA" id="ARBA00022617"/>
    </source>
</evidence>
<dbReference type="Pfam" id="PF00034">
    <property type="entry name" value="Cytochrom_C"/>
    <property type="match status" value="1"/>
</dbReference>
<dbReference type="GO" id="GO:0020037">
    <property type="term" value="F:heme binding"/>
    <property type="evidence" value="ECO:0007669"/>
    <property type="project" value="InterPro"/>
</dbReference>
<keyword evidence="3 6" id="KW-0479">Metal-binding</keyword>
<keyword evidence="4" id="KW-0249">Electron transport</keyword>
<dbReference type="InterPro" id="IPR036909">
    <property type="entry name" value="Cyt_c-like_dom_sf"/>
</dbReference>
<keyword evidence="1" id="KW-0813">Transport</keyword>
<sequence length="264" mass="27350">MFMTNLKIAIVVVLTVAGYTLIANMIPQIESEVPEELALSADASAAELVAAGERIFGGAGGCTACHGLGTRAPNLTRSTDGLGPIGARCGDRVPDQDCKTYLYTSLTDPGSYVVDGYNPIMPDADRTLPEDQIWALVAFLQAQGGVVTVTADDLVGASSAATAASAAPAAAATAPSTRDPRQLLNEFGCLACHQLDGQGTAIGPAFTDVGARLDAAAIRESILDPRVEVSAGYEAFANLMPTDFGERMTAAQLEALVDFLAQQR</sequence>
<dbReference type="SUPFAM" id="SSF46626">
    <property type="entry name" value="Cytochrome c"/>
    <property type="match status" value="2"/>
</dbReference>
<dbReference type="PANTHER" id="PTHR37823:SF4">
    <property type="entry name" value="MENAQUINOL-CYTOCHROME C REDUCTASE CYTOCHROME B_C SUBUNIT"/>
    <property type="match status" value="1"/>
</dbReference>
<evidence type="ECO:0000313" key="9">
    <source>
        <dbReference type="Proteomes" id="UP000702544"/>
    </source>
</evidence>
<keyword evidence="5 6" id="KW-0408">Iron</keyword>
<evidence type="ECO:0000313" key="8">
    <source>
        <dbReference type="EMBL" id="NIR76263.1"/>
    </source>
</evidence>
<dbReference type="Gene3D" id="1.10.760.10">
    <property type="entry name" value="Cytochrome c-like domain"/>
    <property type="match status" value="2"/>
</dbReference>
<evidence type="ECO:0000256" key="1">
    <source>
        <dbReference type="ARBA" id="ARBA00022448"/>
    </source>
</evidence>
<evidence type="ECO:0000256" key="5">
    <source>
        <dbReference type="ARBA" id="ARBA00023004"/>
    </source>
</evidence>
<dbReference type="Pfam" id="PF13442">
    <property type="entry name" value="Cytochrome_CBB3"/>
    <property type="match status" value="1"/>
</dbReference>